<organism evidence="5 6">
    <name type="scientific">Recurvomyces mirabilis</name>
    <dbReference type="NCBI Taxonomy" id="574656"/>
    <lineage>
        <taxon>Eukaryota</taxon>
        <taxon>Fungi</taxon>
        <taxon>Dikarya</taxon>
        <taxon>Ascomycota</taxon>
        <taxon>Pezizomycotina</taxon>
        <taxon>Dothideomycetes</taxon>
        <taxon>Dothideomycetidae</taxon>
        <taxon>Mycosphaerellales</taxon>
        <taxon>Teratosphaeriaceae</taxon>
        <taxon>Recurvomyces</taxon>
    </lineage>
</organism>
<gene>
    <name evidence="5" type="ORF">LTR78_000461</name>
</gene>
<dbReference type="PANTHER" id="PTHR24346:SF76">
    <property type="entry name" value="NON-SPECIFIC SERINE_THREONINE PROTEIN KINASE"/>
    <property type="match status" value="1"/>
</dbReference>
<evidence type="ECO:0000256" key="2">
    <source>
        <dbReference type="ARBA" id="ARBA00022840"/>
    </source>
</evidence>
<keyword evidence="2" id="KW-0067">ATP-binding</keyword>
<evidence type="ECO:0000313" key="5">
    <source>
        <dbReference type="EMBL" id="KAK3680084.1"/>
    </source>
</evidence>
<comment type="caution">
    <text evidence="5">The sequence shown here is derived from an EMBL/GenBank/DDBJ whole genome shotgun (WGS) entry which is preliminary data.</text>
</comment>
<name>A0AAE0WXX1_9PEZI</name>
<dbReference type="Proteomes" id="UP001274830">
    <property type="component" value="Unassembled WGS sequence"/>
</dbReference>
<reference evidence="5" key="1">
    <citation type="submission" date="2023-07" db="EMBL/GenBank/DDBJ databases">
        <title>Black Yeasts Isolated from many extreme environments.</title>
        <authorList>
            <person name="Coleine C."/>
            <person name="Stajich J.E."/>
            <person name="Selbmann L."/>
        </authorList>
    </citation>
    <scope>NUCLEOTIDE SEQUENCE</scope>
    <source>
        <strain evidence="5">CCFEE 5485</strain>
    </source>
</reference>
<dbReference type="SMART" id="SM00220">
    <property type="entry name" value="S_TKc"/>
    <property type="match status" value="1"/>
</dbReference>
<evidence type="ECO:0000256" key="1">
    <source>
        <dbReference type="ARBA" id="ARBA00022741"/>
    </source>
</evidence>
<evidence type="ECO:0000259" key="4">
    <source>
        <dbReference type="PROSITE" id="PS50011"/>
    </source>
</evidence>
<dbReference type="GO" id="GO:0005737">
    <property type="term" value="C:cytoplasm"/>
    <property type="evidence" value="ECO:0007669"/>
    <property type="project" value="TreeGrafter"/>
</dbReference>
<dbReference type="AlphaFoldDB" id="A0AAE0WXX1"/>
<dbReference type="InterPro" id="IPR000719">
    <property type="entry name" value="Prot_kinase_dom"/>
</dbReference>
<keyword evidence="6" id="KW-1185">Reference proteome</keyword>
<dbReference type="PROSITE" id="PS00108">
    <property type="entry name" value="PROTEIN_KINASE_ST"/>
    <property type="match status" value="1"/>
</dbReference>
<proteinExistence type="predicted"/>
<sequence length="381" mass="41697">MAAEPVALPRADEEGQSFGMNPEYVIGRLINSGGFGVIKEARTINNGQEIVRAVKIVRKPQVDGGGRGGVAKVEEDRDSEKAQHALEHEVSVWRWLNHRHILKLHVTFDTEFATFCVMDLNIGGTLFDLLRKSRREAGQNNGRKGLDPKLAKAYAWQLACALRYLHQDMKVCHRDIKLENCLIDTTVIDPETGAGNLRVCDFGLADFLHHDGSIIDDDDEVEEDLEHSITITPGMHDSMHGIPQPTNPTAGSPISHPGRTSSIIGTLEYASPKGLSVNRKLFETAGDIWAYGVIVYALCTGELPFRHPMPSRTAELILRADWDVQALKEAAAGGDAVLELVSGCLEREVELRGTVGDVVGCGWFEGCREAGDGGIDEAVVW</sequence>
<dbReference type="Gene3D" id="3.30.200.20">
    <property type="entry name" value="Phosphorylase Kinase, domain 1"/>
    <property type="match status" value="1"/>
</dbReference>
<evidence type="ECO:0000256" key="3">
    <source>
        <dbReference type="SAM" id="MobiDB-lite"/>
    </source>
</evidence>
<protein>
    <recommendedName>
        <fullName evidence="4">Protein kinase domain-containing protein</fullName>
    </recommendedName>
</protein>
<keyword evidence="1" id="KW-0547">Nucleotide-binding</keyword>
<dbReference type="PANTHER" id="PTHR24346">
    <property type="entry name" value="MAP/MICROTUBULE AFFINITY-REGULATING KINASE"/>
    <property type="match status" value="1"/>
</dbReference>
<dbReference type="Gene3D" id="1.10.510.10">
    <property type="entry name" value="Transferase(Phosphotransferase) domain 1"/>
    <property type="match status" value="1"/>
</dbReference>
<dbReference type="Pfam" id="PF00069">
    <property type="entry name" value="Pkinase"/>
    <property type="match status" value="2"/>
</dbReference>
<dbReference type="EMBL" id="JAUTXT010000001">
    <property type="protein sequence ID" value="KAK3680084.1"/>
    <property type="molecule type" value="Genomic_DNA"/>
</dbReference>
<dbReference type="GO" id="GO:0004674">
    <property type="term" value="F:protein serine/threonine kinase activity"/>
    <property type="evidence" value="ECO:0007669"/>
    <property type="project" value="TreeGrafter"/>
</dbReference>
<dbReference type="InterPro" id="IPR011009">
    <property type="entry name" value="Kinase-like_dom_sf"/>
</dbReference>
<dbReference type="GO" id="GO:0000226">
    <property type="term" value="P:microtubule cytoskeleton organization"/>
    <property type="evidence" value="ECO:0007669"/>
    <property type="project" value="TreeGrafter"/>
</dbReference>
<accession>A0AAE0WXX1</accession>
<dbReference type="GO" id="GO:0005524">
    <property type="term" value="F:ATP binding"/>
    <property type="evidence" value="ECO:0007669"/>
    <property type="project" value="UniProtKB-KW"/>
</dbReference>
<feature type="compositionally biased region" description="Polar residues" evidence="3">
    <location>
        <begin position="247"/>
        <end position="257"/>
    </location>
</feature>
<dbReference type="PROSITE" id="PS50011">
    <property type="entry name" value="PROTEIN_KINASE_DOM"/>
    <property type="match status" value="1"/>
</dbReference>
<feature type="domain" description="Protein kinase" evidence="4">
    <location>
        <begin position="24"/>
        <end position="364"/>
    </location>
</feature>
<dbReference type="InterPro" id="IPR008271">
    <property type="entry name" value="Ser/Thr_kinase_AS"/>
</dbReference>
<evidence type="ECO:0000313" key="6">
    <source>
        <dbReference type="Proteomes" id="UP001274830"/>
    </source>
</evidence>
<dbReference type="GO" id="GO:0035556">
    <property type="term" value="P:intracellular signal transduction"/>
    <property type="evidence" value="ECO:0007669"/>
    <property type="project" value="TreeGrafter"/>
</dbReference>
<dbReference type="SUPFAM" id="SSF56112">
    <property type="entry name" value="Protein kinase-like (PK-like)"/>
    <property type="match status" value="1"/>
</dbReference>
<feature type="region of interest" description="Disordered" evidence="3">
    <location>
        <begin position="233"/>
        <end position="257"/>
    </location>
</feature>